<dbReference type="EMBL" id="LGRX02000215">
    <property type="protein sequence ID" value="KAK3289159.1"/>
    <property type="molecule type" value="Genomic_DNA"/>
</dbReference>
<feature type="region of interest" description="Disordered" evidence="2">
    <location>
        <begin position="298"/>
        <end position="367"/>
    </location>
</feature>
<dbReference type="Proteomes" id="UP001190700">
    <property type="component" value="Unassembled WGS sequence"/>
</dbReference>
<feature type="compositionally biased region" description="Polar residues" evidence="2">
    <location>
        <begin position="357"/>
        <end position="367"/>
    </location>
</feature>
<evidence type="ECO:0000313" key="4">
    <source>
        <dbReference type="Proteomes" id="UP001190700"/>
    </source>
</evidence>
<keyword evidence="4" id="KW-1185">Reference proteome</keyword>
<proteinExistence type="predicted"/>
<feature type="coiled-coil region" evidence="1">
    <location>
        <begin position="25"/>
        <end position="69"/>
    </location>
</feature>
<evidence type="ECO:0000313" key="3">
    <source>
        <dbReference type="EMBL" id="KAK3289159.1"/>
    </source>
</evidence>
<protein>
    <submittedName>
        <fullName evidence="3">Uncharacterized protein</fullName>
    </submittedName>
</protein>
<keyword evidence="1" id="KW-0175">Coiled coil</keyword>
<gene>
    <name evidence="3" type="ORF">CYMTET_3395</name>
</gene>
<evidence type="ECO:0000256" key="1">
    <source>
        <dbReference type="SAM" id="Coils"/>
    </source>
</evidence>
<accession>A0AAE0LLK5</accession>
<sequence length="514" mass="59830">MEEAADNGQSLPGQGKAGFYLTPNLQMLERSNKKLESELMEMRFRPEKRKELQQRLESYAEEKLALQHNGAHRNIIKDNRVAVWSWTPPIRTQSLQKKFAEDSDRMIQVLSLKSRQDEEDFERKMDLWQQKMQRGESSKEDLERQAKVLFKLKTWLTVTSFTSRLQVLISERKRHSKLHKYRAMLWRVVHKLCARRRYELGAQLDEKRLTAAMKIQNVCRRRLMTTGMTRRLKYVTLLVNYLRENENQNKVKDSIKRFVDNCKLIQKHCRAHIGAVESRIKVGVKQWEKYEIKLNNAQRRNKSNNKNSPHYDPLDPWESLNISNPHNPRSKGYTGKKKQGTSPRAPATRSAPVATRQPFTRGQAGTSLPALTQPVRKNYGDIIGAATVPKQIKTELIQAEVRRERSEFIVQLQKWQDEMEEFERHWQMTAAVRNARFLVTGHQPDPIAEIAAKLAHAPNKGKPPRWTPLIPKEVVDELHRKGLKMAQQQAAASLYRETVASKQTAKLPDIHLHN</sequence>
<name>A0AAE0LLK5_9CHLO</name>
<evidence type="ECO:0000256" key="2">
    <source>
        <dbReference type="SAM" id="MobiDB-lite"/>
    </source>
</evidence>
<organism evidence="3 4">
    <name type="scientific">Cymbomonas tetramitiformis</name>
    <dbReference type="NCBI Taxonomy" id="36881"/>
    <lineage>
        <taxon>Eukaryota</taxon>
        <taxon>Viridiplantae</taxon>
        <taxon>Chlorophyta</taxon>
        <taxon>Pyramimonadophyceae</taxon>
        <taxon>Pyramimonadales</taxon>
        <taxon>Pyramimonadaceae</taxon>
        <taxon>Cymbomonas</taxon>
    </lineage>
</organism>
<dbReference type="AlphaFoldDB" id="A0AAE0LLK5"/>
<comment type="caution">
    <text evidence="3">The sequence shown here is derived from an EMBL/GenBank/DDBJ whole genome shotgun (WGS) entry which is preliminary data.</text>
</comment>
<reference evidence="3 4" key="1">
    <citation type="journal article" date="2015" name="Genome Biol. Evol.">
        <title>Comparative Genomics of a Bacterivorous Green Alga Reveals Evolutionary Causalities and Consequences of Phago-Mixotrophic Mode of Nutrition.</title>
        <authorList>
            <person name="Burns J.A."/>
            <person name="Paasch A."/>
            <person name="Narechania A."/>
            <person name="Kim E."/>
        </authorList>
    </citation>
    <scope>NUCLEOTIDE SEQUENCE [LARGE SCALE GENOMIC DNA]</scope>
    <source>
        <strain evidence="3 4">PLY_AMNH</strain>
    </source>
</reference>